<keyword evidence="4" id="KW-1185">Reference proteome</keyword>
<feature type="region of interest" description="Disordered" evidence="1">
    <location>
        <begin position="194"/>
        <end position="217"/>
    </location>
</feature>
<name>A0A9X3YLY2_9GAMM</name>
<keyword evidence="2" id="KW-0732">Signal</keyword>
<gene>
    <name evidence="3" type="ORF">OD750_011405</name>
</gene>
<dbReference type="EMBL" id="JAOVZO020000017">
    <property type="protein sequence ID" value="MDC8013148.1"/>
    <property type="molecule type" value="Genomic_DNA"/>
</dbReference>
<feature type="chain" id="PRO_5040911993" evidence="2">
    <location>
        <begin position="25"/>
        <end position="217"/>
    </location>
</feature>
<organism evidence="3 4">
    <name type="scientific">Tahibacter soli</name>
    <dbReference type="NCBI Taxonomy" id="2983605"/>
    <lineage>
        <taxon>Bacteria</taxon>
        <taxon>Pseudomonadati</taxon>
        <taxon>Pseudomonadota</taxon>
        <taxon>Gammaproteobacteria</taxon>
        <taxon>Lysobacterales</taxon>
        <taxon>Rhodanobacteraceae</taxon>
        <taxon>Tahibacter</taxon>
    </lineage>
</organism>
<evidence type="ECO:0000313" key="4">
    <source>
        <dbReference type="Proteomes" id="UP001139971"/>
    </source>
</evidence>
<reference evidence="3" key="1">
    <citation type="submission" date="2023-02" db="EMBL/GenBank/DDBJ databases">
        <title>Tahibacter soli sp. nov. isolated from soil.</title>
        <authorList>
            <person name="Baek J.H."/>
            <person name="Lee J.K."/>
            <person name="Choi D.G."/>
            <person name="Jeon C.O."/>
        </authorList>
    </citation>
    <scope>NUCLEOTIDE SEQUENCE</scope>
    <source>
        <strain evidence="3">BL</strain>
    </source>
</reference>
<feature type="signal peptide" evidence="2">
    <location>
        <begin position="1"/>
        <end position="24"/>
    </location>
</feature>
<accession>A0A9X3YLY2</accession>
<feature type="compositionally biased region" description="Basic and acidic residues" evidence="1">
    <location>
        <begin position="208"/>
        <end position="217"/>
    </location>
</feature>
<comment type="caution">
    <text evidence="3">The sequence shown here is derived from an EMBL/GenBank/DDBJ whole genome shotgun (WGS) entry which is preliminary data.</text>
</comment>
<proteinExistence type="predicted"/>
<dbReference type="RefSeq" id="WP_263545363.1">
    <property type="nucleotide sequence ID" value="NZ_JAOVZO020000017.1"/>
</dbReference>
<evidence type="ECO:0000256" key="1">
    <source>
        <dbReference type="SAM" id="MobiDB-lite"/>
    </source>
</evidence>
<protein>
    <submittedName>
        <fullName evidence="3">DUF4124 domain-containing protein</fullName>
    </submittedName>
</protein>
<dbReference type="Proteomes" id="UP001139971">
    <property type="component" value="Unassembled WGS sequence"/>
</dbReference>
<sequence length="217" mass="24234">MRVALRSLMLGCIALSVVAGSAQAQTERVRYKWRDETGALHYEDAIPPEAVKFGYEVVNKQGITVRRVERAKTADELAAAKAAAEKAAAEQKKADDAARTDAQMLAAYPTEDDLRRSIQAQIDLITQNIQATEIGIASQEKNLAERLNHAAEQERIGKPVPVPVQKQITTLKDGLAEQRAFLARRTNDREAMQKQMETSIAHYRQIKQKQDDLRKGR</sequence>
<evidence type="ECO:0000256" key="2">
    <source>
        <dbReference type="SAM" id="SignalP"/>
    </source>
</evidence>
<dbReference type="AlphaFoldDB" id="A0A9X3YLY2"/>
<evidence type="ECO:0000313" key="3">
    <source>
        <dbReference type="EMBL" id="MDC8013148.1"/>
    </source>
</evidence>